<protein>
    <submittedName>
        <fullName evidence="1">Alkanesulfonate ABC transporter permease</fullName>
    </submittedName>
</protein>
<dbReference type="AlphaFoldDB" id="A0A377TU98"/>
<sequence length="76" mass="8713">MMKLQTPAGIKFYKCRFTDIYQGPVLVARFTGSTQRRLNYGNAPLLLPHGYYPEWIVGSSLLDIALNKEWPKHDAD</sequence>
<gene>
    <name evidence="1" type="ORF">NCTC9140_03816</name>
</gene>
<proteinExistence type="predicted"/>
<evidence type="ECO:0000313" key="1">
    <source>
        <dbReference type="EMBL" id="STS82068.1"/>
    </source>
</evidence>
<name>A0A377TU98_KLEPN</name>
<accession>A0A377TU98</accession>
<evidence type="ECO:0000313" key="2">
    <source>
        <dbReference type="Proteomes" id="UP000254938"/>
    </source>
</evidence>
<dbReference type="Proteomes" id="UP000254938">
    <property type="component" value="Unassembled WGS sequence"/>
</dbReference>
<dbReference type="EMBL" id="UGKQ01000007">
    <property type="protein sequence ID" value="STS82068.1"/>
    <property type="molecule type" value="Genomic_DNA"/>
</dbReference>
<reference evidence="1 2" key="1">
    <citation type="submission" date="2018-06" db="EMBL/GenBank/DDBJ databases">
        <authorList>
            <consortium name="Pathogen Informatics"/>
            <person name="Doyle S."/>
        </authorList>
    </citation>
    <scope>NUCLEOTIDE SEQUENCE [LARGE SCALE GENOMIC DNA]</scope>
    <source>
        <strain evidence="1 2">NCTC9140</strain>
    </source>
</reference>
<organism evidence="1 2">
    <name type="scientific">Klebsiella pneumoniae</name>
    <dbReference type="NCBI Taxonomy" id="573"/>
    <lineage>
        <taxon>Bacteria</taxon>
        <taxon>Pseudomonadati</taxon>
        <taxon>Pseudomonadota</taxon>
        <taxon>Gammaproteobacteria</taxon>
        <taxon>Enterobacterales</taxon>
        <taxon>Enterobacteriaceae</taxon>
        <taxon>Klebsiella/Raoultella group</taxon>
        <taxon>Klebsiella</taxon>
        <taxon>Klebsiella pneumoniae complex</taxon>
    </lineage>
</organism>